<dbReference type="RefSeq" id="WP_154117001.1">
    <property type="nucleotide sequence ID" value="NZ_WJXB01000001.1"/>
</dbReference>
<reference evidence="3 4" key="1">
    <citation type="submission" date="2019-11" db="EMBL/GenBank/DDBJ databases">
        <title>Paenibacillus monticola sp. nov., a novel PGPR strain isolated from mountain sample in China.</title>
        <authorList>
            <person name="Zhao Q."/>
            <person name="Li H.-P."/>
            <person name="Zhang J.-L."/>
        </authorList>
    </citation>
    <scope>NUCLEOTIDE SEQUENCE [LARGE SCALE GENOMIC DNA]</scope>
    <source>
        <strain evidence="3 4">LC-T2</strain>
    </source>
</reference>
<dbReference type="Proteomes" id="UP000463051">
    <property type="component" value="Unassembled WGS sequence"/>
</dbReference>
<evidence type="ECO:0000313" key="3">
    <source>
        <dbReference type="EMBL" id="MRN52007.1"/>
    </source>
</evidence>
<organism evidence="3 4">
    <name type="scientific">Paenibacillus monticola</name>
    <dbReference type="NCBI Taxonomy" id="2666075"/>
    <lineage>
        <taxon>Bacteria</taxon>
        <taxon>Bacillati</taxon>
        <taxon>Bacillota</taxon>
        <taxon>Bacilli</taxon>
        <taxon>Bacillales</taxon>
        <taxon>Paenibacillaceae</taxon>
        <taxon>Paenibacillus</taxon>
    </lineage>
</organism>
<evidence type="ECO:0000256" key="1">
    <source>
        <dbReference type="SAM" id="MobiDB-lite"/>
    </source>
</evidence>
<evidence type="ECO:0000259" key="2">
    <source>
        <dbReference type="Pfam" id="PF10137"/>
    </source>
</evidence>
<dbReference type="GO" id="GO:0050135">
    <property type="term" value="F:NADP+ nucleosidase activity"/>
    <property type="evidence" value="ECO:0007669"/>
    <property type="project" value="InterPro"/>
</dbReference>
<feature type="region of interest" description="Disordered" evidence="1">
    <location>
        <begin position="1"/>
        <end position="22"/>
    </location>
</feature>
<dbReference type="AlphaFoldDB" id="A0A7X2H1U4"/>
<dbReference type="EMBL" id="WJXB01000001">
    <property type="protein sequence ID" value="MRN52007.1"/>
    <property type="molecule type" value="Genomic_DNA"/>
</dbReference>
<name>A0A7X2H1U4_9BACL</name>
<gene>
    <name evidence="3" type="ORF">GJB61_03205</name>
</gene>
<comment type="caution">
    <text evidence="3">The sequence shown here is derived from an EMBL/GenBank/DDBJ whole genome shotgun (WGS) entry which is preliminary data.</text>
</comment>
<accession>A0A7X2H1U4</accession>
<protein>
    <recommendedName>
        <fullName evidence="2">CD-NTase-associated protein 12/Pycsar effector protein TIR domain-containing protein</fullName>
    </recommendedName>
</protein>
<feature type="domain" description="CD-NTase-associated protein 12/Pycsar effector protein TIR" evidence="2">
    <location>
        <begin position="142"/>
        <end position="254"/>
    </location>
</feature>
<evidence type="ECO:0000313" key="4">
    <source>
        <dbReference type="Proteomes" id="UP000463051"/>
    </source>
</evidence>
<dbReference type="InterPro" id="IPR019302">
    <property type="entry name" value="CAP12/PCTIR_TIR_dom"/>
</dbReference>
<sequence>MAQRKNSGKSPDEPLLLKTSKEDAEKRLRTRIQEGKVLKAVQLNSEQMYESFLERFNKWDDFNRMLVKSIFTTEELLKEYTRLTSYLLPGDWMDRFQLTLDKLNYKISTLESIIERLELIPEDEQSVPPLPQIHKEVKPVSVFIGHGRSKLWARVKTFLQDDYGITSFSFESETHVGESIVSILDSFLDRASFAIIILTAEDETAEGKIRARQNVVHEAGLFQGRLGFKKAILLRQNGLDDFSNVDGLQYIGFSDDEVEQTFYDLGRVLKREGIV</sequence>
<dbReference type="Pfam" id="PF10137">
    <property type="entry name" value="CAP12-PCTIR_TIR"/>
    <property type="match status" value="1"/>
</dbReference>
<proteinExistence type="predicted"/>
<keyword evidence="4" id="KW-1185">Reference proteome</keyword>